<evidence type="ECO:0000259" key="7">
    <source>
        <dbReference type="Pfam" id="PF07195"/>
    </source>
</evidence>
<accession>A0ABV9LPD6</accession>
<name>A0ABV9LPD6_9ACTN</name>
<comment type="subunit">
    <text evidence="2 5">Homopentamer.</text>
</comment>
<proteinExistence type="inferred from homology"/>
<keyword evidence="4 5" id="KW-0975">Bacterial flagellum</keyword>
<evidence type="ECO:0000256" key="4">
    <source>
        <dbReference type="ARBA" id="ARBA00023143"/>
    </source>
</evidence>
<evidence type="ECO:0000259" key="6">
    <source>
        <dbReference type="Pfam" id="PF02465"/>
    </source>
</evidence>
<dbReference type="EMBL" id="JBHSGR010000033">
    <property type="protein sequence ID" value="MFC4695994.1"/>
    <property type="molecule type" value="Genomic_DNA"/>
</dbReference>
<evidence type="ECO:0000313" key="8">
    <source>
        <dbReference type="EMBL" id="MFC4695994.1"/>
    </source>
</evidence>
<comment type="subcellular location">
    <subcellularLocation>
        <location evidence="5">Secreted</location>
    </subcellularLocation>
    <subcellularLocation>
        <location evidence="5">Bacterial flagellum</location>
    </subcellularLocation>
</comment>
<feature type="domain" description="Flagellar hook-associated protein 2 N-terminal" evidence="6">
    <location>
        <begin position="11"/>
        <end position="106"/>
    </location>
</feature>
<evidence type="ECO:0000313" key="9">
    <source>
        <dbReference type="Proteomes" id="UP001596025"/>
    </source>
</evidence>
<protein>
    <recommendedName>
        <fullName evidence="5">Flagellar hook-associated protein 2</fullName>
        <shortName evidence="5">HAP2</shortName>
    </recommendedName>
    <alternativeName>
        <fullName evidence="5">Flagellar cap protein</fullName>
    </alternativeName>
</protein>
<dbReference type="PANTHER" id="PTHR30288">
    <property type="entry name" value="FLAGELLAR CAP/ASSEMBLY PROTEIN FLID"/>
    <property type="match status" value="1"/>
</dbReference>
<organism evidence="8 9">
    <name type="scientific">Geodermatophilus arenarius</name>
    <dbReference type="NCBI Taxonomy" id="1137990"/>
    <lineage>
        <taxon>Bacteria</taxon>
        <taxon>Bacillati</taxon>
        <taxon>Actinomycetota</taxon>
        <taxon>Actinomycetes</taxon>
        <taxon>Geodermatophilales</taxon>
        <taxon>Geodermatophilaceae</taxon>
        <taxon>Geodermatophilus</taxon>
    </lineage>
</organism>
<keyword evidence="8" id="KW-0282">Flagellum</keyword>
<dbReference type="InterPro" id="IPR040026">
    <property type="entry name" value="FliD"/>
</dbReference>
<dbReference type="Pfam" id="PF02465">
    <property type="entry name" value="FliD_N"/>
    <property type="match status" value="1"/>
</dbReference>
<keyword evidence="3" id="KW-0175">Coiled coil</keyword>
<comment type="similarity">
    <text evidence="1 5">Belongs to the FliD family.</text>
</comment>
<dbReference type="InterPro" id="IPR003481">
    <property type="entry name" value="FliD_N"/>
</dbReference>
<dbReference type="Proteomes" id="UP001596025">
    <property type="component" value="Unassembled WGS sequence"/>
</dbReference>
<keyword evidence="9" id="KW-1185">Reference proteome</keyword>
<evidence type="ECO:0000256" key="1">
    <source>
        <dbReference type="ARBA" id="ARBA00009764"/>
    </source>
</evidence>
<evidence type="ECO:0000256" key="3">
    <source>
        <dbReference type="ARBA" id="ARBA00023054"/>
    </source>
</evidence>
<reference evidence="9" key="1">
    <citation type="journal article" date="2019" name="Int. J. Syst. Evol. Microbiol.">
        <title>The Global Catalogue of Microorganisms (GCM) 10K type strain sequencing project: providing services to taxonomists for standard genome sequencing and annotation.</title>
        <authorList>
            <consortium name="The Broad Institute Genomics Platform"/>
            <consortium name="The Broad Institute Genome Sequencing Center for Infectious Disease"/>
            <person name="Wu L."/>
            <person name="Ma J."/>
        </authorList>
    </citation>
    <scope>NUCLEOTIDE SEQUENCE [LARGE SCALE GENOMIC DNA]</scope>
    <source>
        <strain evidence="9">CCUG 62763</strain>
    </source>
</reference>
<dbReference type="InterPro" id="IPR010809">
    <property type="entry name" value="FliD_C"/>
</dbReference>
<dbReference type="PANTHER" id="PTHR30288:SF0">
    <property type="entry name" value="FLAGELLAR HOOK-ASSOCIATED PROTEIN 2"/>
    <property type="match status" value="1"/>
</dbReference>
<dbReference type="RefSeq" id="WP_387993877.1">
    <property type="nucleotide sequence ID" value="NZ_JBHSGR010000033.1"/>
</dbReference>
<comment type="function">
    <text evidence="5">Required for morphogenesis and for the elongation of the flagellar filament by facilitating polymerization of the flagellin monomers at the tip of growing filament. Forms a capping structure, which prevents flagellin subunits (transported through the central channel of the flagellum) from leaking out without polymerization at the distal end.</text>
</comment>
<keyword evidence="8" id="KW-0969">Cilium</keyword>
<evidence type="ECO:0000256" key="2">
    <source>
        <dbReference type="ARBA" id="ARBA00011255"/>
    </source>
</evidence>
<gene>
    <name evidence="8" type="primary">fliD</name>
    <name evidence="8" type="ORF">ACFO3M_21520</name>
</gene>
<feature type="domain" description="Flagellar hook-associated protein 2 C-terminal" evidence="7">
    <location>
        <begin position="211"/>
        <end position="446"/>
    </location>
</feature>
<evidence type="ECO:0000256" key="5">
    <source>
        <dbReference type="RuleBase" id="RU362066"/>
    </source>
</evidence>
<keyword evidence="5" id="KW-0964">Secreted</keyword>
<sequence>MAGLSISGLVSNMDTATIIDQLMAVEANPQTLLAQRLSRTQQQVTAYRDVNSRVDALRTAAEKLAGDSAWQSVKATSSSTAVSASATTGAAPGSLSFRVDWVAKAHSVISTQKWTATDQQTAADLDFGAATIDVEVGGTTHTITVDRNGDGRSTLAEAAAAITARSDLGLSATAVRTSPTQYQLQVTSTKTGEASRFDVGAPDTFTTVTQGANAQLTVGEGTGYKVTSATNTFTGLLDGVTLTVTEPASSVTVQVATDPEAIADHVQALVTSANALLDAISTRTDSTSSTAVLKGDSALRQLTSRVLDVLSFAVGEDGSSSAVGLELTQNGRYTFDETAFLDKLAADPAVVQRMFRQVTTLPGPDGDAATTSDNQSLPTGIAAKLADIARTASNTTDGTLTLLVKSTEERAKDLDERVEAWDLRLELRRTTLTRQFTAMETALGTLRNQASWLSSQLSSLSSS</sequence>
<comment type="caution">
    <text evidence="8">The sequence shown here is derived from an EMBL/GenBank/DDBJ whole genome shotgun (WGS) entry which is preliminary data.</text>
</comment>
<dbReference type="Pfam" id="PF07195">
    <property type="entry name" value="FliD_C"/>
    <property type="match status" value="1"/>
</dbReference>
<keyword evidence="8" id="KW-0966">Cell projection</keyword>